<accession>X0WJP5</accession>
<feature type="non-terminal residue" evidence="1">
    <location>
        <position position="1"/>
    </location>
</feature>
<organism evidence="1">
    <name type="scientific">marine sediment metagenome</name>
    <dbReference type="NCBI Taxonomy" id="412755"/>
    <lineage>
        <taxon>unclassified sequences</taxon>
        <taxon>metagenomes</taxon>
        <taxon>ecological metagenomes</taxon>
    </lineage>
</organism>
<dbReference type="AlphaFoldDB" id="X0WJP5"/>
<reference evidence="1" key="1">
    <citation type="journal article" date="2014" name="Front. Microbiol.">
        <title>High frequency of phylogenetically diverse reductive dehalogenase-homologous genes in deep subseafloor sedimentary metagenomes.</title>
        <authorList>
            <person name="Kawai M."/>
            <person name="Futagami T."/>
            <person name="Toyoda A."/>
            <person name="Takaki Y."/>
            <person name="Nishi S."/>
            <person name="Hori S."/>
            <person name="Arai W."/>
            <person name="Tsubouchi T."/>
            <person name="Morono Y."/>
            <person name="Uchiyama I."/>
            <person name="Ito T."/>
            <person name="Fujiyama A."/>
            <person name="Inagaki F."/>
            <person name="Takami H."/>
        </authorList>
    </citation>
    <scope>NUCLEOTIDE SEQUENCE</scope>
    <source>
        <strain evidence="1">Expedition CK06-06</strain>
    </source>
</reference>
<gene>
    <name evidence="1" type="ORF">S01H1_64701</name>
</gene>
<proteinExistence type="predicted"/>
<dbReference type="EMBL" id="BARS01042659">
    <property type="protein sequence ID" value="GAG31189.1"/>
    <property type="molecule type" value="Genomic_DNA"/>
</dbReference>
<sequence length="96" mass="10795">RMWAKESAPAVCAAPQELVDRMFPEGLYPENDPNILKFYLDPRLFKKEQCEYGWKAARIGESGKIEIVEAPTGTPMFGMVEEQLLARDPTKTPPPG</sequence>
<protein>
    <submittedName>
        <fullName evidence="1">Uncharacterized protein</fullName>
    </submittedName>
</protein>
<name>X0WJP5_9ZZZZ</name>
<evidence type="ECO:0000313" key="1">
    <source>
        <dbReference type="EMBL" id="GAG31189.1"/>
    </source>
</evidence>
<comment type="caution">
    <text evidence="1">The sequence shown here is derived from an EMBL/GenBank/DDBJ whole genome shotgun (WGS) entry which is preliminary data.</text>
</comment>